<dbReference type="OMA" id="GHGNIDW"/>
<dbReference type="EMBL" id="AAGK01000004">
    <property type="protein sequence ID" value="EAN31515.1"/>
    <property type="molecule type" value="Genomic_DNA"/>
</dbReference>
<dbReference type="GeneID" id="3500505"/>
<dbReference type="Pfam" id="PF12314">
    <property type="entry name" value="IMCp"/>
    <property type="match status" value="1"/>
</dbReference>
<keyword evidence="2" id="KW-1185">Reference proteome</keyword>
<evidence type="ECO:0000313" key="1">
    <source>
        <dbReference type="EMBL" id="EAN31515.1"/>
    </source>
</evidence>
<comment type="caution">
    <text evidence="1">The sequence shown here is derived from an EMBL/GenBank/DDBJ whole genome shotgun (WGS) entry which is preliminary data.</text>
</comment>
<dbReference type="eggNOG" id="ENOG502SSG9">
    <property type="taxonomic scope" value="Eukaryota"/>
</dbReference>
<dbReference type="Proteomes" id="UP000001949">
    <property type="component" value="Unassembled WGS sequence"/>
</dbReference>
<dbReference type="VEuPathDB" id="PiroplasmaDB:TpMuguga_04g00163"/>
<accession>Q4N324</accession>
<proteinExistence type="predicted"/>
<dbReference type="AlphaFoldDB" id="Q4N324"/>
<organism evidence="1 2">
    <name type="scientific">Theileria parva</name>
    <name type="common">East coast fever infection agent</name>
    <dbReference type="NCBI Taxonomy" id="5875"/>
    <lineage>
        <taxon>Eukaryota</taxon>
        <taxon>Sar</taxon>
        <taxon>Alveolata</taxon>
        <taxon>Apicomplexa</taxon>
        <taxon>Aconoidasida</taxon>
        <taxon>Piroplasmida</taxon>
        <taxon>Theileriidae</taxon>
        <taxon>Theileria</taxon>
    </lineage>
</organism>
<dbReference type="InterPro" id="IPR022086">
    <property type="entry name" value="IMCp"/>
</dbReference>
<sequence>MNCCNSDNVANEGQLDFKEGNVRLINTVADRSRAHEVSSRVDRQWVAVTTYQPVDTITKTIEIPVIKTVERVVAKPVIKERVIHVPREVTQIVEKVVEVPDVKYVDKIVEVPQIQYRNKLVPKVELVEKVVERPQIIEQWVERRVEVPQVKEVVRYKEIEGTEEVIKYYPKGHGKDIDWDKECEKHNINAPKSARPNYTPDETPNACC</sequence>
<protein>
    <submittedName>
        <fullName evidence="1">Uncharacterized protein</fullName>
    </submittedName>
</protein>
<dbReference type="InParanoid" id="Q4N324"/>
<dbReference type="KEGG" id="tpv:TP04_0163"/>
<reference evidence="1 2" key="1">
    <citation type="journal article" date="2005" name="Science">
        <title>Genome sequence of Theileria parva, a bovine pathogen that transforms lymphocytes.</title>
        <authorList>
            <person name="Gardner M.J."/>
            <person name="Bishop R."/>
            <person name="Shah T."/>
            <person name="de Villiers E.P."/>
            <person name="Carlton J.M."/>
            <person name="Hall N."/>
            <person name="Ren Q."/>
            <person name="Paulsen I.T."/>
            <person name="Pain A."/>
            <person name="Berriman M."/>
            <person name="Wilson R.J.M."/>
            <person name="Sato S."/>
            <person name="Ralph S.A."/>
            <person name="Mann D.J."/>
            <person name="Xiong Z."/>
            <person name="Shallom S.J."/>
            <person name="Weidman J."/>
            <person name="Jiang L."/>
            <person name="Lynn J."/>
            <person name="Weaver B."/>
            <person name="Shoaibi A."/>
            <person name="Domingo A.R."/>
            <person name="Wasawo D."/>
            <person name="Crabtree J."/>
            <person name="Wortman J.R."/>
            <person name="Haas B."/>
            <person name="Angiuoli S.V."/>
            <person name="Creasy T.H."/>
            <person name="Lu C."/>
            <person name="Suh B."/>
            <person name="Silva J.C."/>
            <person name="Utterback T.R."/>
            <person name="Feldblyum T.V."/>
            <person name="Pertea M."/>
            <person name="Allen J."/>
            <person name="Nierman W.C."/>
            <person name="Taracha E.L.N."/>
            <person name="Salzberg S.L."/>
            <person name="White O.R."/>
            <person name="Fitzhugh H.A."/>
            <person name="Morzaria S."/>
            <person name="Venter J.C."/>
            <person name="Fraser C.M."/>
            <person name="Nene V."/>
        </authorList>
    </citation>
    <scope>NUCLEOTIDE SEQUENCE [LARGE SCALE GENOMIC DNA]</scope>
    <source>
        <strain evidence="1 2">Muguga</strain>
    </source>
</reference>
<evidence type="ECO:0000313" key="2">
    <source>
        <dbReference type="Proteomes" id="UP000001949"/>
    </source>
</evidence>
<gene>
    <name evidence="1" type="ordered locus">TP04_0163</name>
</gene>
<dbReference type="RefSeq" id="XP_763798.1">
    <property type="nucleotide sequence ID" value="XM_758705.1"/>
</dbReference>
<name>Q4N324_THEPA</name>